<dbReference type="CDD" id="cd10170">
    <property type="entry name" value="ASKHA_NBD_HSP70"/>
    <property type="match status" value="1"/>
</dbReference>
<evidence type="ECO:0000313" key="2">
    <source>
        <dbReference type="Proteomes" id="UP000799429"/>
    </source>
</evidence>
<dbReference type="PANTHER" id="PTHR42749">
    <property type="entry name" value="CELL SHAPE-DETERMINING PROTEIN MREB"/>
    <property type="match status" value="1"/>
</dbReference>
<dbReference type="SUPFAM" id="SSF53067">
    <property type="entry name" value="Actin-like ATPase domain"/>
    <property type="match status" value="2"/>
</dbReference>
<sequence>MEGEGRPHMIVGIDFGMTCTGVSYANLTLGSENIRWIQKWPGRGQANENKVPTVLVYPTNQPHPSSWGFLSETTAEQTAENKEYVEWFKTYLDVTRLQQKQRDDPNDAAESIEQVEKWYEDYMRLLYQHIQFKLTPELSGSGLLWQDARIEFVFSVPTTWEPHPTVERFRSIIQRAGYGSSRNHTVTIGLTEAEAAAVHMLSDAAGIFQESDILLVCDAGGGTTDLSVLRVKDTQSGSLTLDQLDVVFGETIGSAAIDYDFEKLVRARLEQADQIEPLNLSKLDTAWEMMKSREFQNIKCEFGSPDDAPTFVITIPGLRSEYNNANLGIGNREMRFTRADLQTVFDKQVQKLFRLIDTQLGSIVRKLPNEHVGHLVLSGGLGNSAYVQQQLRSRYAPQSGIPHGGHTMQVRVAPDPQLAVCKGLVGDRLRKLRVGKAILGMRCCRASYGTICKILYDPKNPEHAGRKTEVDTYNKKQYVVKAIDWFIKKGEPVSIENPIVHTFSRKIIPGDPRRAFPTSIVVSYLDGAALPFQLNAECRTLCNLQSDLSGADEREFKRKNRHFWNMGKPYFRVDYEVQVLIGPADIRFELWFNGHKLSRDQPIKVDWVAAPPQSMQPPEIHQESVAVPAQQTYGFNKAFDGGGARATQWAWGGRRVH</sequence>
<organism evidence="1 2">
    <name type="scientific">Patellaria atrata CBS 101060</name>
    <dbReference type="NCBI Taxonomy" id="1346257"/>
    <lineage>
        <taxon>Eukaryota</taxon>
        <taxon>Fungi</taxon>
        <taxon>Dikarya</taxon>
        <taxon>Ascomycota</taxon>
        <taxon>Pezizomycotina</taxon>
        <taxon>Dothideomycetes</taxon>
        <taxon>Dothideomycetes incertae sedis</taxon>
        <taxon>Patellariales</taxon>
        <taxon>Patellariaceae</taxon>
        <taxon>Patellaria</taxon>
    </lineage>
</organism>
<dbReference type="EMBL" id="MU006101">
    <property type="protein sequence ID" value="KAF2836931.1"/>
    <property type="molecule type" value="Genomic_DNA"/>
</dbReference>
<dbReference type="InterPro" id="IPR043129">
    <property type="entry name" value="ATPase_NBD"/>
</dbReference>
<protein>
    <recommendedName>
        <fullName evidence="3">Actin-like ATPase domain-containing protein</fullName>
    </recommendedName>
</protein>
<dbReference type="OrthoDB" id="2394218at2759"/>
<name>A0A9P4S714_9PEZI</name>
<dbReference type="PANTHER" id="PTHR42749:SF1">
    <property type="entry name" value="CELL SHAPE-DETERMINING PROTEIN MREB"/>
    <property type="match status" value="1"/>
</dbReference>
<dbReference type="Proteomes" id="UP000799429">
    <property type="component" value="Unassembled WGS sequence"/>
</dbReference>
<proteinExistence type="predicted"/>
<keyword evidence="2" id="KW-1185">Reference proteome</keyword>
<dbReference type="AlphaFoldDB" id="A0A9P4S714"/>
<dbReference type="Gene3D" id="3.90.640.10">
    <property type="entry name" value="Actin, Chain A, domain 4"/>
    <property type="match status" value="1"/>
</dbReference>
<evidence type="ECO:0008006" key="3">
    <source>
        <dbReference type="Google" id="ProtNLM"/>
    </source>
</evidence>
<evidence type="ECO:0000313" key="1">
    <source>
        <dbReference type="EMBL" id="KAF2836931.1"/>
    </source>
</evidence>
<reference evidence="1" key="1">
    <citation type="journal article" date="2020" name="Stud. Mycol.">
        <title>101 Dothideomycetes genomes: a test case for predicting lifestyles and emergence of pathogens.</title>
        <authorList>
            <person name="Haridas S."/>
            <person name="Albert R."/>
            <person name="Binder M."/>
            <person name="Bloem J."/>
            <person name="Labutti K."/>
            <person name="Salamov A."/>
            <person name="Andreopoulos B."/>
            <person name="Baker S."/>
            <person name="Barry K."/>
            <person name="Bills G."/>
            <person name="Bluhm B."/>
            <person name="Cannon C."/>
            <person name="Castanera R."/>
            <person name="Culley D."/>
            <person name="Daum C."/>
            <person name="Ezra D."/>
            <person name="Gonzalez J."/>
            <person name="Henrissat B."/>
            <person name="Kuo A."/>
            <person name="Liang C."/>
            <person name="Lipzen A."/>
            <person name="Lutzoni F."/>
            <person name="Magnuson J."/>
            <person name="Mondo S."/>
            <person name="Nolan M."/>
            <person name="Ohm R."/>
            <person name="Pangilinan J."/>
            <person name="Park H.-J."/>
            <person name="Ramirez L."/>
            <person name="Alfaro M."/>
            <person name="Sun H."/>
            <person name="Tritt A."/>
            <person name="Yoshinaga Y."/>
            <person name="Zwiers L.-H."/>
            <person name="Turgeon B."/>
            <person name="Goodwin S."/>
            <person name="Spatafora J."/>
            <person name="Crous P."/>
            <person name="Grigoriev I."/>
        </authorList>
    </citation>
    <scope>NUCLEOTIDE SEQUENCE</scope>
    <source>
        <strain evidence="1">CBS 101060</strain>
    </source>
</reference>
<gene>
    <name evidence="1" type="ORF">M501DRAFT_978671</name>
</gene>
<accession>A0A9P4S714</accession>
<comment type="caution">
    <text evidence="1">The sequence shown here is derived from an EMBL/GenBank/DDBJ whole genome shotgun (WGS) entry which is preliminary data.</text>
</comment>
<dbReference type="Gene3D" id="3.30.420.40">
    <property type="match status" value="2"/>
</dbReference>